<gene>
    <name evidence="2" type="ORF">Tci_063374</name>
</gene>
<feature type="compositionally biased region" description="Basic and acidic residues" evidence="1">
    <location>
        <begin position="123"/>
        <end position="145"/>
    </location>
</feature>
<feature type="compositionally biased region" description="Basic and acidic residues" evidence="1">
    <location>
        <begin position="79"/>
        <end position="113"/>
    </location>
</feature>
<proteinExistence type="predicted"/>
<evidence type="ECO:0000313" key="2">
    <source>
        <dbReference type="EMBL" id="GEU91396.1"/>
    </source>
</evidence>
<dbReference type="AlphaFoldDB" id="A0A6L2NZ62"/>
<sequence length="145" mass="16678">MTKLRCEKCLLFLTSEEWLRRTIVCFCQAAPSRDRQDPPNPELICMRTVVSGGLNPAVTYTNTLRGLIEFFEVKKKENEEAKIKANEEEERLAKEKEKIQQDKLVAKEDKSDAKEDESDAIEDEKKQESDDSNESDSKESDSDED</sequence>
<accession>A0A6L2NZ62</accession>
<evidence type="ECO:0000256" key="1">
    <source>
        <dbReference type="SAM" id="MobiDB-lite"/>
    </source>
</evidence>
<dbReference type="EMBL" id="BKCJ010010395">
    <property type="protein sequence ID" value="GEU91396.1"/>
    <property type="molecule type" value="Genomic_DNA"/>
</dbReference>
<protein>
    <submittedName>
        <fullName evidence="2">ATPase, AAA-type, core</fullName>
    </submittedName>
</protein>
<feature type="region of interest" description="Disordered" evidence="1">
    <location>
        <begin position="79"/>
        <end position="145"/>
    </location>
</feature>
<name>A0A6L2NZ62_TANCI</name>
<organism evidence="2">
    <name type="scientific">Tanacetum cinerariifolium</name>
    <name type="common">Dalmatian daisy</name>
    <name type="synonym">Chrysanthemum cinerariifolium</name>
    <dbReference type="NCBI Taxonomy" id="118510"/>
    <lineage>
        <taxon>Eukaryota</taxon>
        <taxon>Viridiplantae</taxon>
        <taxon>Streptophyta</taxon>
        <taxon>Embryophyta</taxon>
        <taxon>Tracheophyta</taxon>
        <taxon>Spermatophyta</taxon>
        <taxon>Magnoliopsida</taxon>
        <taxon>eudicotyledons</taxon>
        <taxon>Gunneridae</taxon>
        <taxon>Pentapetalae</taxon>
        <taxon>asterids</taxon>
        <taxon>campanulids</taxon>
        <taxon>Asterales</taxon>
        <taxon>Asteraceae</taxon>
        <taxon>Asteroideae</taxon>
        <taxon>Anthemideae</taxon>
        <taxon>Anthemidinae</taxon>
        <taxon>Tanacetum</taxon>
    </lineage>
</organism>
<reference evidence="2" key="1">
    <citation type="journal article" date="2019" name="Sci. Rep.">
        <title>Draft genome of Tanacetum cinerariifolium, the natural source of mosquito coil.</title>
        <authorList>
            <person name="Yamashiro T."/>
            <person name="Shiraishi A."/>
            <person name="Satake H."/>
            <person name="Nakayama K."/>
        </authorList>
    </citation>
    <scope>NUCLEOTIDE SEQUENCE</scope>
</reference>
<comment type="caution">
    <text evidence="2">The sequence shown here is derived from an EMBL/GenBank/DDBJ whole genome shotgun (WGS) entry which is preliminary data.</text>
</comment>